<evidence type="ECO:0000313" key="2">
    <source>
        <dbReference type="EMBL" id="MPC16120.1"/>
    </source>
</evidence>
<dbReference type="AlphaFoldDB" id="A0A5B7D3C0"/>
<dbReference type="Proteomes" id="UP000324222">
    <property type="component" value="Unassembled WGS sequence"/>
</dbReference>
<accession>A0A5B7D3C0</accession>
<feature type="compositionally biased region" description="Polar residues" evidence="1">
    <location>
        <begin position="86"/>
        <end position="96"/>
    </location>
</feature>
<reference evidence="2 3" key="1">
    <citation type="submission" date="2019-05" db="EMBL/GenBank/DDBJ databases">
        <title>Another draft genome of Portunus trituberculatus and its Hox gene families provides insights of decapod evolution.</title>
        <authorList>
            <person name="Jeong J.-H."/>
            <person name="Song I."/>
            <person name="Kim S."/>
            <person name="Choi T."/>
            <person name="Kim D."/>
            <person name="Ryu S."/>
            <person name="Kim W."/>
        </authorList>
    </citation>
    <scope>NUCLEOTIDE SEQUENCE [LARGE SCALE GENOMIC DNA]</scope>
    <source>
        <tissue evidence="2">Muscle</tissue>
    </source>
</reference>
<sequence length="103" mass="11244">MVTLRPRATDCDSAFPDRRCCETWRILPPPGGSRAASSALSPTACPPTSPNSWRPICNGGAFSPIDNPLPPSIHPNRSRRAAARQPVNSQHMNTRQRGREVSQ</sequence>
<keyword evidence="3" id="KW-1185">Reference proteome</keyword>
<proteinExistence type="predicted"/>
<dbReference type="EMBL" id="VSRR010000480">
    <property type="protein sequence ID" value="MPC16120.1"/>
    <property type="molecule type" value="Genomic_DNA"/>
</dbReference>
<feature type="region of interest" description="Disordered" evidence="1">
    <location>
        <begin position="28"/>
        <end position="103"/>
    </location>
</feature>
<evidence type="ECO:0000313" key="3">
    <source>
        <dbReference type="Proteomes" id="UP000324222"/>
    </source>
</evidence>
<gene>
    <name evidence="2" type="ORF">E2C01_008941</name>
</gene>
<name>A0A5B7D3C0_PORTR</name>
<comment type="caution">
    <text evidence="2">The sequence shown here is derived from an EMBL/GenBank/DDBJ whole genome shotgun (WGS) entry which is preliminary data.</text>
</comment>
<protein>
    <submittedName>
        <fullName evidence="2">Uncharacterized protein</fullName>
    </submittedName>
</protein>
<organism evidence="2 3">
    <name type="scientific">Portunus trituberculatus</name>
    <name type="common">Swimming crab</name>
    <name type="synonym">Neptunus trituberculatus</name>
    <dbReference type="NCBI Taxonomy" id="210409"/>
    <lineage>
        <taxon>Eukaryota</taxon>
        <taxon>Metazoa</taxon>
        <taxon>Ecdysozoa</taxon>
        <taxon>Arthropoda</taxon>
        <taxon>Crustacea</taxon>
        <taxon>Multicrustacea</taxon>
        <taxon>Malacostraca</taxon>
        <taxon>Eumalacostraca</taxon>
        <taxon>Eucarida</taxon>
        <taxon>Decapoda</taxon>
        <taxon>Pleocyemata</taxon>
        <taxon>Brachyura</taxon>
        <taxon>Eubrachyura</taxon>
        <taxon>Portunoidea</taxon>
        <taxon>Portunidae</taxon>
        <taxon>Portuninae</taxon>
        <taxon>Portunus</taxon>
    </lineage>
</organism>
<evidence type="ECO:0000256" key="1">
    <source>
        <dbReference type="SAM" id="MobiDB-lite"/>
    </source>
</evidence>